<sequence>MNKPDLAGRRILVVEDEILLSLDICAQIEYCGGVVVGPAPTLAKGRALLHAGPKPDGGILNIRIGCQLVYPLADELIAANVPIIFASSENKASIPNEYENIPLVAKPIDMVMIARYLFPAP</sequence>
<evidence type="ECO:0000313" key="2">
    <source>
        <dbReference type="Proteomes" id="UP001597302"/>
    </source>
</evidence>
<dbReference type="EMBL" id="JBHTOQ010000017">
    <property type="protein sequence ID" value="MFD1481048.1"/>
    <property type="molecule type" value="Genomic_DNA"/>
</dbReference>
<evidence type="ECO:0000313" key="1">
    <source>
        <dbReference type="EMBL" id="MFD1481048.1"/>
    </source>
</evidence>
<dbReference type="RefSeq" id="WP_131575559.1">
    <property type="nucleotide sequence ID" value="NZ_CBCSAJ010000037.1"/>
</dbReference>
<name>A0ABW4DW84_9RHOB</name>
<protein>
    <submittedName>
        <fullName evidence="1">Response regulator</fullName>
    </submittedName>
</protein>
<dbReference type="InterPro" id="IPR011006">
    <property type="entry name" value="CheY-like_superfamily"/>
</dbReference>
<dbReference type="Proteomes" id="UP001597302">
    <property type="component" value="Unassembled WGS sequence"/>
</dbReference>
<gene>
    <name evidence="1" type="ORF">ACFQ5P_07065</name>
</gene>
<reference evidence="2" key="1">
    <citation type="journal article" date="2019" name="Int. J. Syst. Evol. Microbiol.">
        <title>The Global Catalogue of Microorganisms (GCM) 10K type strain sequencing project: providing services to taxonomists for standard genome sequencing and annotation.</title>
        <authorList>
            <consortium name="The Broad Institute Genomics Platform"/>
            <consortium name="The Broad Institute Genome Sequencing Center for Infectious Disease"/>
            <person name="Wu L."/>
            <person name="Ma J."/>
        </authorList>
    </citation>
    <scope>NUCLEOTIDE SEQUENCE [LARGE SCALE GENOMIC DNA]</scope>
    <source>
        <strain evidence="2">CCM 8875</strain>
    </source>
</reference>
<dbReference type="Gene3D" id="3.40.50.2300">
    <property type="match status" value="1"/>
</dbReference>
<organism evidence="1 2">
    <name type="scientific">Paracoccus nototheniae</name>
    <dbReference type="NCBI Taxonomy" id="2489002"/>
    <lineage>
        <taxon>Bacteria</taxon>
        <taxon>Pseudomonadati</taxon>
        <taxon>Pseudomonadota</taxon>
        <taxon>Alphaproteobacteria</taxon>
        <taxon>Rhodobacterales</taxon>
        <taxon>Paracoccaceae</taxon>
        <taxon>Paracoccus</taxon>
    </lineage>
</organism>
<comment type="caution">
    <text evidence="1">The sequence shown here is derived from an EMBL/GenBank/DDBJ whole genome shotgun (WGS) entry which is preliminary data.</text>
</comment>
<keyword evidence="2" id="KW-1185">Reference proteome</keyword>
<proteinExistence type="predicted"/>
<dbReference type="SUPFAM" id="SSF52172">
    <property type="entry name" value="CheY-like"/>
    <property type="match status" value="1"/>
</dbReference>
<accession>A0ABW4DW84</accession>